<dbReference type="PANTHER" id="PTHR46913:SF1">
    <property type="entry name" value="RING-H2 FINGER PROTEIN ATL16"/>
    <property type="match status" value="1"/>
</dbReference>
<dbReference type="PANTHER" id="PTHR46913">
    <property type="entry name" value="RING-H2 FINGER PROTEIN ATL16"/>
    <property type="match status" value="1"/>
</dbReference>
<dbReference type="SUPFAM" id="SSF57850">
    <property type="entry name" value="RING/U-box"/>
    <property type="match status" value="1"/>
</dbReference>
<dbReference type="PROSITE" id="PS50089">
    <property type="entry name" value="ZF_RING_2"/>
    <property type="match status" value="1"/>
</dbReference>
<keyword evidence="12 15" id="KW-0472">Membrane</keyword>
<dbReference type="GO" id="GO:0016020">
    <property type="term" value="C:membrane"/>
    <property type="evidence" value="ECO:0007669"/>
    <property type="project" value="UniProtKB-SubCell"/>
</dbReference>
<evidence type="ECO:0000256" key="13">
    <source>
        <dbReference type="ARBA" id="ARBA00024209"/>
    </source>
</evidence>
<dbReference type="FunFam" id="3.30.40.10:FF:000187">
    <property type="entry name" value="E3 ubiquitin-protein ligase ATL6"/>
    <property type="match status" value="1"/>
</dbReference>
<evidence type="ECO:0000259" key="16">
    <source>
        <dbReference type="PROSITE" id="PS50089"/>
    </source>
</evidence>
<comment type="caution">
    <text evidence="17">The sequence shown here is derived from an EMBL/GenBank/DDBJ whole genome shotgun (WGS) entry which is preliminary data.</text>
</comment>
<feature type="transmembrane region" description="Helical" evidence="15">
    <location>
        <begin position="36"/>
        <end position="55"/>
    </location>
</feature>
<comment type="catalytic activity">
    <reaction evidence="1">
        <text>S-ubiquitinyl-[E2 ubiquitin-conjugating enzyme]-L-cysteine + [acceptor protein]-L-lysine = [E2 ubiquitin-conjugating enzyme]-L-cysteine + N(6)-ubiquitinyl-[acceptor protein]-L-lysine.</text>
        <dbReference type="EC" id="2.3.2.27"/>
    </reaction>
</comment>
<protein>
    <recommendedName>
        <fullName evidence="4">RING-type E3 ubiquitin transferase</fullName>
        <ecNumber evidence="4">2.3.2.27</ecNumber>
    </recommendedName>
</protein>
<evidence type="ECO:0000256" key="7">
    <source>
        <dbReference type="ARBA" id="ARBA00022723"/>
    </source>
</evidence>
<evidence type="ECO:0000313" key="18">
    <source>
        <dbReference type="Proteomes" id="UP000813462"/>
    </source>
</evidence>
<sequence length="166" mass="18201">MTFSLMASQDSNHHLLHWHFSHDLNHSSFHLYGRRLALLLIFFSIIILAIFFLYVHSVCFARRVASAAAEAGASSSVGSRPTSRSSGLDAATIGSLPIFLHRSSGGSGSEQSECSICLGDFQEEEKVKVLPECQHAYHCECVDKWLSEQSSCPLCRASLIPVDSTV</sequence>
<evidence type="ECO:0000256" key="15">
    <source>
        <dbReference type="SAM" id="Phobius"/>
    </source>
</evidence>
<comment type="similarity">
    <text evidence="13">Belongs to the RING-type zinc finger family. ATL subfamily.</text>
</comment>
<keyword evidence="9" id="KW-0833">Ubl conjugation pathway</keyword>
<name>A0A978VV85_ZIZJJ</name>
<evidence type="ECO:0000256" key="2">
    <source>
        <dbReference type="ARBA" id="ARBA00004167"/>
    </source>
</evidence>
<evidence type="ECO:0000256" key="1">
    <source>
        <dbReference type="ARBA" id="ARBA00000900"/>
    </source>
</evidence>
<keyword evidence="6 15" id="KW-0812">Transmembrane</keyword>
<keyword evidence="8 14" id="KW-0863">Zinc-finger</keyword>
<dbReference type="InterPro" id="IPR044600">
    <property type="entry name" value="ATL1/ATL16-like"/>
</dbReference>
<keyword evidence="7" id="KW-0479">Metal-binding</keyword>
<dbReference type="AlphaFoldDB" id="A0A978VV85"/>
<reference evidence="17" key="1">
    <citation type="journal article" date="2021" name="Front. Plant Sci.">
        <title>Chromosome-Scale Genome Assembly for Chinese Sour Jujube and Insights Into Its Genome Evolution and Domestication Signature.</title>
        <authorList>
            <person name="Shen L.-Y."/>
            <person name="Luo H."/>
            <person name="Wang X.-L."/>
            <person name="Wang X.-M."/>
            <person name="Qiu X.-J."/>
            <person name="Liu H."/>
            <person name="Zhou S.-S."/>
            <person name="Jia K.-H."/>
            <person name="Nie S."/>
            <person name="Bao Y.-T."/>
            <person name="Zhang R.-G."/>
            <person name="Yun Q.-Z."/>
            <person name="Chai Y.-H."/>
            <person name="Lu J.-Y."/>
            <person name="Li Y."/>
            <person name="Zhao S.-W."/>
            <person name="Mao J.-F."/>
            <person name="Jia S.-G."/>
            <person name="Mao Y.-M."/>
        </authorList>
    </citation>
    <scope>NUCLEOTIDE SEQUENCE</scope>
    <source>
        <strain evidence="17">AT0</strain>
        <tissue evidence="17">Leaf</tissue>
    </source>
</reference>
<evidence type="ECO:0000256" key="10">
    <source>
        <dbReference type="ARBA" id="ARBA00022833"/>
    </source>
</evidence>
<dbReference type="SMART" id="SM00184">
    <property type="entry name" value="RING"/>
    <property type="match status" value="1"/>
</dbReference>
<keyword evidence="10" id="KW-0862">Zinc</keyword>
<evidence type="ECO:0000256" key="4">
    <source>
        <dbReference type="ARBA" id="ARBA00012483"/>
    </source>
</evidence>
<dbReference type="Proteomes" id="UP000813462">
    <property type="component" value="Unassembled WGS sequence"/>
</dbReference>
<keyword evidence="11 15" id="KW-1133">Transmembrane helix</keyword>
<gene>
    <name evidence="17" type="ORF">FEM48_Zijuj02G0105500</name>
</gene>
<proteinExistence type="inferred from homology"/>
<evidence type="ECO:0000313" key="17">
    <source>
        <dbReference type="EMBL" id="KAH7542730.1"/>
    </source>
</evidence>
<feature type="domain" description="RING-type" evidence="16">
    <location>
        <begin position="114"/>
        <end position="156"/>
    </location>
</feature>
<keyword evidence="5" id="KW-0808">Transferase</keyword>
<dbReference type="InterPro" id="IPR001841">
    <property type="entry name" value="Znf_RING"/>
</dbReference>
<organism evidence="17 18">
    <name type="scientific">Ziziphus jujuba var. spinosa</name>
    <dbReference type="NCBI Taxonomy" id="714518"/>
    <lineage>
        <taxon>Eukaryota</taxon>
        <taxon>Viridiplantae</taxon>
        <taxon>Streptophyta</taxon>
        <taxon>Embryophyta</taxon>
        <taxon>Tracheophyta</taxon>
        <taxon>Spermatophyta</taxon>
        <taxon>Magnoliopsida</taxon>
        <taxon>eudicotyledons</taxon>
        <taxon>Gunneridae</taxon>
        <taxon>Pentapetalae</taxon>
        <taxon>rosids</taxon>
        <taxon>fabids</taxon>
        <taxon>Rosales</taxon>
        <taxon>Rhamnaceae</taxon>
        <taxon>Paliureae</taxon>
        <taxon>Ziziphus</taxon>
    </lineage>
</organism>
<comment type="pathway">
    <text evidence="3">Protein modification; protein ubiquitination.</text>
</comment>
<evidence type="ECO:0000256" key="8">
    <source>
        <dbReference type="ARBA" id="ARBA00022771"/>
    </source>
</evidence>
<evidence type="ECO:0000256" key="5">
    <source>
        <dbReference type="ARBA" id="ARBA00022679"/>
    </source>
</evidence>
<dbReference type="InterPro" id="IPR013083">
    <property type="entry name" value="Znf_RING/FYVE/PHD"/>
</dbReference>
<dbReference type="Pfam" id="PF13639">
    <property type="entry name" value="zf-RING_2"/>
    <property type="match status" value="1"/>
</dbReference>
<dbReference type="GO" id="GO:0008270">
    <property type="term" value="F:zinc ion binding"/>
    <property type="evidence" value="ECO:0007669"/>
    <property type="project" value="UniProtKB-KW"/>
</dbReference>
<evidence type="ECO:0000256" key="6">
    <source>
        <dbReference type="ARBA" id="ARBA00022692"/>
    </source>
</evidence>
<dbReference type="EC" id="2.3.2.27" evidence="4"/>
<evidence type="ECO:0000256" key="11">
    <source>
        <dbReference type="ARBA" id="ARBA00022989"/>
    </source>
</evidence>
<evidence type="ECO:0000256" key="14">
    <source>
        <dbReference type="PROSITE-ProRule" id="PRU00175"/>
    </source>
</evidence>
<comment type="subcellular location">
    <subcellularLocation>
        <location evidence="2">Membrane</location>
        <topology evidence="2">Single-pass membrane protein</topology>
    </subcellularLocation>
</comment>
<dbReference type="GO" id="GO:0061630">
    <property type="term" value="F:ubiquitin protein ligase activity"/>
    <property type="evidence" value="ECO:0007669"/>
    <property type="project" value="UniProtKB-EC"/>
</dbReference>
<dbReference type="GO" id="GO:0016567">
    <property type="term" value="P:protein ubiquitination"/>
    <property type="evidence" value="ECO:0007669"/>
    <property type="project" value="InterPro"/>
</dbReference>
<evidence type="ECO:0000256" key="9">
    <source>
        <dbReference type="ARBA" id="ARBA00022786"/>
    </source>
</evidence>
<dbReference type="Gene3D" id="3.30.40.10">
    <property type="entry name" value="Zinc/RING finger domain, C3HC4 (zinc finger)"/>
    <property type="match status" value="1"/>
</dbReference>
<evidence type="ECO:0000256" key="3">
    <source>
        <dbReference type="ARBA" id="ARBA00004906"/>
    </source>
</evidence>
<accession>A0A978VV85</accession>
<evidence type="ECO:0000256" key="12">
    <source>
        <dbReference type="ARBA" id="ARBA00023136"/>
    </source>
</evidence>
<dbReference type="EMBL" id="JAEACU010000002">
    <property type="protein sequence ID" value="KAH7542730.1"/>
    <property type="molecule type" value="Genomic_DNA"/>
</dbReference>